<feature type="region of interest" description="Disordered" evidence="12">
    <location>
        <begin position="1"/>
        <end position="39"/>
    </location>
</feature>
<keyword evidence="10" id="KW-0496">Mitochondrion</keyword>
<sequence>MSDSVKQDGTPQASSSTPTAAGADAPKAAKPAPAKPPNPVFRMMGLPNLPKRLPSRNWLIFWGVLLSFTGAKMYDTREKKKAQQKWCDLVAHVSQEKLDVRQMPRKLTVYLSAAPGDGMGSSRTYFKDYVKPILVAAAMDYEVIEGRKEGDVRYGTAEQIRRLRRKKGEQGTTEHEVDTAMAIDMMREQMMVQPVPGVKGDLVLGRHTWKEYIRGIHEGWLGPLDEPPEPVVEPSPIHPPTEPRTENPEATTTPEAAEKNLADQEKPPEEQKEEEKKNEEKKKTYPPPAYLSIREYSVAPLSPHIPTTLEPSEPIHMQHLLGFLKTPQRIYNWLNRRSLQDQIGRQTASIVLASHRPYQHDETCASPSQPDDAASLATKAPENDLADSFPIQTSATYEQQSLLVEEEPYWHKSVRKPAATDDKKERIWMSEIVLDPRIAERMRRFELDPEQEERVNRIAAGDESAKWAIPVQDLRQQKPVLGDPDQDSME</sequence>
<accession>A0ABR0K6A2</accession>
<feature type="region of interest" description="Disordered" evidence="12">
    <location>
        <begin position="224"/>
        <end position="287"/>
    </location>
</feature>
<reference evidence="13 14" key="1">
    <citation type="submission" date="2023-08" db="EMBL/GenBank/DDBJ databases">
        <title>Black Yeasts Isolated from many extreme environments.</title>
        <authorList>
            <person name="Coleine C."/>
            <person name="Stajich J.E."/>
            <person name="Selbmann L."/>
        </authorList>
    </citation>
    <scope>NUCLEOTIDE SEQUENCE [LARGE SCALE GENOMIC DNA]</scope>
    <source>
        <strain evidence="13 14">CCFEE 5885</strain>
    </source>
</reference>
<proteinExistence type="inferred from homology"/>
<keyword evidence="11" id="KW-0472">Membrane</keyword>
<evidence type="ECO:0000256" key="4">
    <source>
        <dbReference type="ARBA" id="ARBA00022448"/>
    </source>
</evidence>
<keyword evidence="9" id="KW-0811">Translocation</keyword>
<feature type="compositionally biased region" description="Basic and acidic residues" evidence="12">
    <location>
        <begin position="256"/>
        <end position="283"/>
    </location>
</feature>
<keyword evidence="7" id="KW-0653">Protein transport</keyword>
<evidence type="ECO:0000256" key="12">
    <source>
        <dbReference type="SAM" id="MobiDB-lite"/>
    </source>
</evidence>
<comment type="caution">
    <text evidence="13">The sequence shown here is derived from an EMBL/GenBank/DDBJ whole genome shotgun (WGS) entry which is preliminary data.</text>
</comment>
<dbReference type="InterPro" id="IPR050187">
    <property type="entry name" value="Lipid_Phosphate_FormReg"/>
</dbReference>
<evidence type="ECO:0000256" key="11">
    <source>
        <dbReference type="ARBA" id="ARBA00023136"/>
    </source>
</evidence>
<evidence type="ECO:0000256" key="9">
    <source>
        <dbReference type="ARBA" id="ARBA00023010"/>
    </source>
</evidence>
<keyword evidence="14" id="KW-1185">Reference proteome</keyword>
<dbReference type="EMBL" id="JAVRRG010000083">
    <property type="protein sequence ID" value="KAK5087710.1"/>
    <property type="molecule type" value="Genomic_DNA"/>
</dbReference>
<evidence type="ECO:0000256" key="2">
    <source>
        <dbReference type="ARBA" id="ARBA00006355"/>
    </source>
</evidence>
<keyword evidence="5" id="KW-0812">Transmembrane</keyword>
<evidence type="ECO:0000313" key="14">
    <source>
        <dbReference type="Proteomes" id="UP001345013"/>
    </source>
</evidence>
<keyword evidence="8" id="KW-1133">Transmembrane helix</keyword>
<dbReference type="PANTHER" id="PTHR12358">
    <property type="entry name" value="SPHINGOSINE KINASE"/>
    <property type="match status" value="1"/>
</dbReference>
<protein>
    <recommendedName>
        <fullName evidence="3">Mitochondrial import inner membrane translocase subunit TIM54</fullName>
    </recommendedName>
</protein>
<organism evidence="13 14">
    <name type="scientific">Lithohypha guttulata</name>
    <dbReference type="NCBI Taxonomy" id="1690604"/>
    <lineage>
        <taxon>Eukaryota</taxon>
        <taxon>Fungi</taxon>
        <taxon>Dikarya</taxon>
        <taxon>Ascomycota</taxon>
        <taxon>Pezizomycotina</taxon>
        <taxon>Eurotiomycetes</taxon>
        <taxon>Chaetothyriomycetidae</taxon>
        <taxon>Chaetothyriales</taxon>
        <taxon>Trichomeriaceae</taxon>
        <taxon>Lithohypha</taxon>
    </lineage>
</organism>
<evidence type="ECO:0000256" key="5">
    <source>
        <dbReference type="ARBA" id="ARBA00022692"/>
    </source>
</evidence>
<keyword evidence="4" id="KW-0813">Transport</keyword>
<evidence type="ECO:0000256" key="3">
    <source>
        <dbReference type="ARBA" id="ARBA00020796"/>
    </source>
</evidence>
<feature type="compositionally biased region" description="Pro residues" evidence="12">
    <location>
        <begin position="229"/>
        <end position="240"/>
    </location>
</feature>
<keyword evidence="6" id="KW-0999">Mitochondrion inner membrane</keyword>
<evidence type="ECO:0000256" key="7">
    <source>
        <dbReference type="ARBA" id="ARBA00022927"/>
    </source>
</evidence>
<name>A0ABR0K6A2_9EURO</name>
<dbReference type="Pfam" id="PF11711">
    <property type="entry name" value="Tim54"/>
    <property type="match status" value="1"/>
</dbReference>
<dbReference type="InterPro" id="IPR021056">
    <property type="entry name" value="Mt_import_IM_translocase_Tim54"/>
</dbReference>
<evidence type="ECO:0000256" key="10">
    <source>
        <dbReference type="ARBA" id="ARBA00023128"/>
    </source>
</evidence>
<dbReference type="Proteomes" id="UP001345013">
    <property type="component" value="Unassembled WGS sequence"/>
</dbReference>
<evidence type="ECO:0000256" key="1">
    <source>
        <dbReference type="ARBA" id="ARBA00004434"/>
    </source>
</evidence>
<comment type="subcellular location">
    <subcellularLocation>
        <location evidence="1">Mitochondrion inner membrane</location>
        <topology evidence="1">Single-pass membrane protein</topology>
    </subcellularLocation>
</comment>
<feature type="compositionally biased region" description="Polar residues" evidence="12">
    <location>
        <begin position="1"/>
        <end position="17"/>
    </location>
</feature>
<feature type="region of interest" description="Disordered" evidence="12">
    <location>
        <begin position="360"/>
        <end position="379"/>
    </location>
</feature>
<comment type="similarity">
    <text evidence="2">Belongs to the TIM54 family.</text>
</comment>
<dbReference type="PANTHER" id="PTHR12358:SF101">
    <property type="entry name" value="MITOCHONDRIAL IMPORT INNER MEMBRANE TRANSLOCASE SUBUNIT TIM54"/>
    <property type="match status" value="1"/>
</dbReference>
<evidence type="ECO:0000256" key="6">
    <source>
        <dbReference type="ARBA" id="ARBA00022792"/>
    </source>
</evidence>
<evidence type="ECO:0000313" key="13">
    <source>
        <dbReference type="EMBL" id="KAK5087710.1"/>
    </source>
</evidence>
<evidence type="ECO:0000256" key="8">
    <source>
        <dbReference type="ARBA" id="ARBA00022989"/>
    </source>
</evidence>
<feature type="compositionally biased region" description="Low complexity" evidence="12">
    <location>
        <begin position="18"/>
        <end position="32"/>
    </location>
</feature>
<gene>
    <name evidence="13" type="primary">TIM54</name>
    <name evidence="13" type="ORF">LTR24_006420</name>
</gene>